<feature type="domain" description="ABC transporter" evidence="6">
    <location>
        <begin position="2"/>
        <end position="236"/>
    </location>
</feature>
<evidence type="ECO:0000259" key="7">
    <source>
        <dbReference type="PROSITE" id="PS51371"/>
    </source>
</evidence>
<evidence type="ECO:0000256" key="1">
    <source>
        <dbReference type="ARBA" id="ARBA00005417"/>
    </source>
</evidence>
<keyword evidence="2" id="KW-0813">Transport</keyword>
<gene>
    <name evidence="8" type="ORF">BFR47_09135</name>
</gene>
<proteinExistence type="inferred from homology"/>
<evidence type="ECO:0000256" key="5">
    <source>
        <dbReference type="PROSITE-ProRule" id="PRU00703"/>
    </source>
</evidence>
<sequence length="320" mass="35187">MIEVKALSKQFGAQMAVNNLSLKVDRGQFCMLVGTSGCGKSTTLRMINRLIEPSGGQILINNQDVTSLPPEQLRRRIGYVIQGVGLFPHRSIHQNIATVPRLLGWKKADIDARVTELLTLFKLDAATFAGKYPHQLSGGEQQRVGVARALAARPELLLMDEPFGALDPLTRELLQDELLRVQKLLGITIIMVTHDLEEAMKMADVIAVMDKGELLQLDTPETLLRHPREGFVQSLVGGMDRSLHLLAIKPVSQVMTPLSLQQQQQPSPSPAPTIEANANLRDAMALLIWEQAEQLQVVDADGTPIGRVTMHDLLQQGARA</sequence>
<dbReference type="InterPro" id="IPR027417">
    <property type="entry name" value="P-loop_NTPase"/>
</dbReference>
<reference evidence="8 9" key="1">
    <citation type="submission" date="2016-07" db="EMBL/GenBank/DDBJ databases">
        <title>Draft Genome Sequence of Oceanisphaera psychrotolerans, isolated from coastal sediment samples.</title>
        <authorList>
            <person name="Zhuo S."/>
            <person name="Ruan Z."/>
        </authorList>
    </citation>
    <scope>NUCLEOTIDE SEQUENCE [LARGE SCALE GENOMIC DNA]</scope>
    <source>
        <strain evidence="8 9">LAM-WHM-ZC</strain>
    </source>
</reference>
<dbReference type="Pfam" id="PF00005">
    <property type="entry name" value="ABC_tran"/>
    <property type="match status" value="1"/>
</dbReference>
<dbReference type="PROSITE" id="PS00211">
    <property type="entry name" value="ABC_TRANSPORTER_1"/>
    <property type="match status" value="1"/>
</dbReference>
<comment type="caution">
    <text evidence="8">The sequence shown here is derived from an EMBL/GenBank/DDBJ whole genome shotgun (WGS) entry which is preliminary data.</text>
</comment>
<protein>
    <submittedName>
        <fullName evidence="8">ABC transporter</fullName>
    </submittedName>
</protein>
<evidence type="ECO:0000256" key="2">
    <source>
        <dbReference type="ARBA" id="ARBA00022448"/>
    </source>
</evidence>
<dbReference type="RefSeq" id="WP_071471422.1">
    <property type="nucleotide sequence ID" value="NZ_MDKE01000004.1"/>
</dbReference>
<dbReference type="OrthoDB" id="9802264at2"/>
<evidence type="ECO:0000313" key="8">
    <source>
        <dbReference type="EMBL" id="OIN13848.1"/>
    </source>
</evidence>
<dbReference type="Proteomes" id="UP000243073">
    <property type="component" value="Unassembled WGS sequence"/>
</dbReference>
<evidence type="ECO:0000256" key="3">
    <source>
        <dbReference type="ARBA" id="ARBA00022741"/>
    </source>
</evidence>
<dbReference type="InterPro" id="IPR003439">
    <property type="entry name" value="ABC_transporter-like_ATP-bd"/>
</dbReference>
<dbReference type="GO" id="GO:0015697">
    <property type="term" value="P:quaternary ammonium group transport"/>
    <property type="evidence" value="ECO:0007669"/>
    <property type="project" value="UniProtKB-ARBA"/>
</dbReference>
<keyword evidence="4" id="KW-0067">ATP-binding</keyword>
<keyword evidence="5" id="KW-0129">CBS domain</keyword>
<dbReference type="GO" id="GO:0005524">
    <property type="term" value="F:ATP binding"/>
    <property type="evidence" value="ECO:0007669"/>
    <property type="project" value="UniProtKB-KW"/>
</dbReference>
<dbReference type="PROSITE" id="PS50893">
    <property type="entry name" value="ABC_TRANSPORTER_2"/>
    <property type="match status" value="1"/>
</dbReference>
<dbReference type="Pfam" id="PF00571">
    <property type="entry name" value="CBS"/>
    <property type="match status" value="1"/>
</dbReference>
<dbReference type="AlphaFoldDB" id="A0A1J4QHH3"/>
<dbReference type="Gene3D" id="3.10.580.10">
    <property type="entry name" value="CBS-domain"/>
    <property type="match status" value="1"/>
</dbReference>
<dbReference type="PROSITE" id="PS51371">
    <property type="entry name" value="CBS"/>
    <property type="match status" value="1"/>
</dbReference>
<dbReference type="SUPFAM" id="SSF52540">
    <property type="entry name" value="P-loop containing nucleoside triphosphate hydrolases"/>
    <property type="match status" value="1"/>
</dbReference>
<dbReference type="PANTHER" id="PTHR43117">
    <property type="entry name" value="OSMOPROTECTANT IMPORT ATP-BINDING PROTEIN OSMV"/>
    <property type="match status" value="1"/>
</dbReference>
<feature type="domain" description="CBS" evidence="7">
    <location>
        <begin position="266"/>
        <end position="320"/>
    </location>
</feature>
<dbReference type="InterPro" id="IPR003593">
    <property type="entry name" value="AAA+_ATPase"/>
</dbReference>
<dbReference type="PANTHER" id="PTHR43117:SF5">
    <property type="entry name" value="GLYCINE BETAINE UPTAKE SYSTEM ATP-BINDING PROTEIN YEHX"/>
    <property type="match status" value="1"/>
</dbReference>
<dbReference type="InterPro" id="IPR000644">
    <property type="entry name" value="CBS_dom"/>
</dbReference>
<dbReference type="GO" id="GO:0016887">
    <property type="term" value="F:ATP hydrolysis activity"/>
    <property type="evidence" value="ECO:0007669"/>
    <property type="project" value="InterPro"/>
</dbReference>
<accession>A0A1J4QHH3</accession>
<evidence type="ECO:0000313" key="9">
    <source>
        <dbReference type="Proteomes" id="UP000243073"/>
    </source>
</evidence>
<evidence type="ECO:0000259" key="6">
    <source>
        <dbReference type="PROSITE" id="PS50893"/>
    </source>
</evidence>
<comment type="similarity">
    <text evidence="1">Belongs to the ABC transporter superfamily.</text>
</comment>
<keyword evidence="3" id="KW-0547">Nucleotide-binding</keyword>
<evidence type="ECO:0000256" key="4">
    <source>
        <dbReference type="ARBA" id="ARBA00022840"/>
    </source>
</evidence>
<dbReference type="EMBL" id="MDKE01000004">
    <property type="protein sequence ID" value="OIN13848.1"/>
    <property type="molecule type" value="Genomic_DNA"/>
</dbReference>
<dbReference type="SMART" id="SM00382">
    <property type="entry name" value="AAA"/>
    <property type="match status" value="1"/>
</dbReference>
<name>A0A1J4QHH3_9GAMM</name>
<dbReference type="FunFam" id="3.40.50.300:FF:000425">
    <property type="entry name" value="Probable ABC transporter, ATP-binding subunit"/>
    <property type="match status" value="1"/>
</dbReference>
<dbReference type="Gene3D" id="3.40.50.300">
    <property type="entry name" value="P-loop containing nucleotide triphosphate hydrolases"/>
    <property type="match status" value="1"/>
</dbReference>
<organism evidence="8 9">
    <name type="scientific">Oceanisphaera psychrotolerans</name>
    <dbReference type="NCBI Taxonomy" id="1414654"/>
    <lineage>
        <taxon>Bacteria</taxon>
        <taxon>Pseudomonadati</taxon>
        <taxon>Pseudomonadota</taxon>
        <taxon>Gammaproteobacteria</taxon>
        <taxon>Aeromonadales</taxon>
        <taxon>Aeromonadaceae</taxon>
        <taxon>Oceanisphaera</taxon>
    </lineage>
</organism>
<keyword evidence="9" id="KW-1185">Reference proteome</keyword>
<dbReference type="InterPro" id="IPR017871">
    <property type="entry name" value="ABC_transporter-like_CS"/>
</dbReference>
<dbReference type="STRING" id="1414654.BFR47_09135"/>
<dbReference type="SUPFAM" id="SSF54631">
    <property type="entry name" value="CBS-domain pair"/>
    <property type="match status" value="1"/>
</dbReference>
<dbReference type="InterPro" id="IPR046342">
    <property type="entry name" value="CBS_dom_sf"/>
</dbReference>